<evidence type="ECO:0000256" key="1">
    <source>
        <dbReference type="ARBA" id="ARBA00022729"/>
    </source>
</evidence>
<gene>
    <name evidence="2" type="ORF">DWE98_27200</name>
</gene>
<dbReference type="Gene3D" id="3.40.190.10">
    <property type="entry name" value="Periplasmic binding protein-like II"/>
    <property type="match status" value="2"/>
</dbReference>
<keyword evidence="3" id="KW-1185">Reference proteome</keyword>
<organism evidence="2 3">
    <name type="scientific">Bosea caraganae</name>
    <dbReference type="NCBI Taxonomy" id="2763117"/>
    <lineage>
        <taxon>Bacteria</taxon>
        <taxon>Pseudomonadati</taxon>
        <taxon>Pseudomonadota</taxon>
        <taxon>Alphaproteobacteria</taxon>
        <taxon>Hyphomicrobiales</taxon>
        <taxon>Boseaceae</taxon>
        <taxon>Bosea</taxon>
    </lineage>
</organism>
<protein>
    <submittedName>
        <fullName evidence="2">ABC transporter substrate-binding protein</fullName>
    </submittedName>
</protein>
<dbReference type="EMBL" id="QQTP01000025">
    <property type="protein sequence ID" value="RDJ19913.1"/>
    <property type="molecule type" value="Genomic_DNA"/>
</dbReference>
<dbReference type="Proteomes" id="UP000255207">
    <property type="component" value="Unassembled WGS sequence"/>
</dbReference>
<keyword evidence="1" id="KW-0732">Signal</keyword>
<name>A0A370KY55_9HYPH</name>
<evidence type="ECO:0000313" key="3">
    <source>
        <dbReference type="Proteomes" id="UP000255207"/>
    </source>
</evidence>
<comment type="caution">
    <text evidence="2">The sequence shown here is derived from an EMBL/GenBank/DDBJ whole genome shotgun (WGS) entry which is preliminary data.</text>
</comment>
<evidence type="ECO:0000313" key="2">
    <source>
        <dbReference type="EMBL" id="RDJ19913.1"/>
    </source>
</evidence>
<dbReference type="PANTHER" id="PTHR30006">
    <property type="entry name" value="THIAMINE-BINDING PERIPLASMIC PROTEIN-RELATED"/>
    <property type="match status" value="1"/>
</dbReference>
<proteinExistence type="predicted"/>
<dbReference type="PANTHER" id="PTHR30006:SF24">
    <property type="entry name" value="SLL0237 PROTEIN"/>
    <property type="match status" value="1"/>
</dbReference>
<dbReference type="AlphaFoldDB" id="A0A370KY55"/>
<accession>A0A370KY55</accession>
<dbReference type="InterPro" id="IPR006311">
    <property type="entry name" value="TAT_signal"/>
</dbReference>
<reference evidence="3" key="1">
    <citation type="submission" date="2018-07" db="EMBL/GenBank/DDBJ databases">
        <authorList>
            <person name="Safronova V.I."/>
            <person name="Chirak E.R."/>
            <person name="Sazanova A.L."/>
        </authorList>
    </citation>
    <scope>NUCLEOTIDE SEQUENCE [LARGE SCALE GENOMIC DNA]</scope>
    <source>
        <strain evidence="3">RCAM04685</strain>
    </source>
</reference>
<sequence>MSKIRASSKVEASRSMTISRRAALLGGAASVLATTTGRQAVAQTALSPQLAELYERAKPEGEVSIWGPSATTIGWIPDIFAERFRDIKVSFVGSEQAAARFITESRANRHTADLWFYSLGATLDIQSRGLLQKHDWASLGAKPEGIFFGGEVVAMNNHVSTPIFSRSLVKDDDVPRQYEALLDPRWKDNMVASSFLLPRMAAYLAIEWGLQRTQKWMRALIDDNRTMITTAPVSDLLFSGERRLAISESVGAARRMNNAGRNVGYRLMEIVPCTQFTLAVTKNTPHPNAARFLAAWLMTSEAKTLFSERAGLSDVRTDPNSPLSREIQAARLKPVFEDVNTMDQRADYYRQLSAIAKG</sequence>
<dbReference type="SUPFAM" id="SSF53850">
    <property type="entry name" value="Periplasmic binding protein-like II"/>
    <property type="match status" value="1"/>
</dbReference>
<dbReference type="PROSITE" id="PS51318">
    <property type="entry name" value="TAT"/>
    <property type="match status" value="1"/>
</dbReference>
<dbReference type="OrthoDB" id="9766989at2"/>